<dbReference type="AlphaFoldDB" id="A0A1H2QC29"/>
<proteinExistence type="predicted"/>
<keyword evidence="2" id="KW-0597">Phosphoprotein</keyword>
<dbReference type="EMBL" id="FNNG01000001">
    <property type="protein sequence ID" value="SDW04721.1"/>
    <property type="molecule type" value="Genomic_DNA"/>
</dbReference>
<feature type="modified residue" description="Phosphocysteine; by EIIA" evidence="7">
    <location>
        <position position="7"/>
    </location>
</feature>
<sequence>MKILLVCAAGMSTSLVVNKMKKALGPDEQDWIIEAKPAERFEDEFKKYDVVLLGPQIRFKKDEFEKIAREYNIPVETINTADYGLANGEKILDFAKELYENKK</sequence>
<accession>A0A1H2QC29</accession>
<gene>
    <name evidence="9" type="ORF">SAMN05660923_00111</name>
</gene>
<keyword evidence="6" id="KW-0418">Kinase</keyword>
<evidence type="ECO:0000256" key="7">
    <source>
        <dbReference type="PROSITE-ProRule" id="PRU00423"/>
    </source>
</evidence>
<keyword evidence="5" id="KW-0598">Phosphotransferase system</keyword>
<dbReference type="InterPro" id="IPR051819">
    <property type="entry name" value="PTS_sugar-specific_EIIB"/>
</dbReference>
<evidence type="ECO:0000256" key="1">
    <source>
        <dbReference type="ARBA" id="ARBA00022448"/>
    </source>
</evidence>
<keyword evidence="4" id="KW-0808">Transferase</keyword>
<name>A0A1H2QC29_9FIRM</name>
<dbReference type="GO" id="GO:0008982">
    <property type="term" value="F:protein-N(PI)-phosphohistidine-sugar phosphotransferase activity"/>
    <property type="evidence" value="ECO:0007669"/>
    <property type="project" value="InterPro"/>
</dbReference>
<reference evidence="9 10" key="1">
    <citation type="submission" date="2016-10" db="EMBL/GenBank/DDBJ databases">
        <authorList>
            <person name="de Groot N.N."/>
        </authorList>
    </citation>
    <scope>NUCLEOTIDE SEQUENCE [LARGE SCALE GENOMIC DNA]</scope>
    <source>
        <strain evidence="9 10">DSM 23310</strain>
    </source>
</reference>
<dbReference type="GO" id="GO:0009401">
    <property type="term" value="P:phosphoenolpyruvate-dependent sugar phosphotransferase system"/>
    <property type="evidence" value="ECO:0007669"/>
    <property type="project" value="UniProtKB-KW"/>
</dbReference>
<dbReference type="OrthoDB" id="9808134at2"/>
<dbReference type="CDD" id="cd05564">
    <property type="entry name" value="PTS_IIB_chitobiose_lichenan"/>
    <property type="match status" value="1"/>
</dbReference>
<dbReference type="SUPFAM" id="SSF52794">
    <property type="entry name" value="PTS system IIB component-like"/>
    <property type="match status" value="1"/>
</dbReference>
<evidence type="ECO:0000256" key="6">
    <source>
        <dbReference type="ARBA" id="ARBA00022777"/>
    </source>
</evidence>
<keyword evidence="10" id="KW-1185">Reference proteome</keyword>
<evidence type="ECO:0000256" key="3">
    <source>
        <dbReference type="ARBA" id="ARBA00022597"/>
    </source>
</evidence>
<feature type="domain" description="PTS EIIB type-3" evidence="8">
    <location>
        <begin position="1"/>
        <end position="103"/>
    </location>
</feature>
<dbReference type="InterPro" id="IPR013012">
    <property type="entry name" value="PTS_EIIB_3"/>
</dbReference>
<evidence type="ECO:0000313" key="9">
    <source>
        <dbReference type="EMBL" id="SDW04721.1"/>
    </source>
</evidence>
<dbReference type="PANTHER" id="PTHR34581:SF2">
    <property type="entry name" value="PTS SYSTEM N,N'-DIACETYLCHITOBIOSE-SPECIFIC EIIB COMPONENT"/>
    <property type="match status" value="1"/>
</dbReference>
<keyword evidence="3" id="KW-0762">Sugar transport</keyword>
<dbReference type="Pfam" id="PF02302">
    <property type="entry name" value="PTS_IIB"/>
    <property type="match status" value="1"/>
</dbReference>
<dbReference type="Gene3D" id="3.40.50.2300">
    <property type="match status" value="1"/>
</dbReference>
<evidence type="ECO:0000256" key="2">
    <source>
        <dbReference type="ARBA" id="ARBA00022553"/>
    </source>
</evidence>
<evidence type="ECO:0000313" key="10">
    <source>
        <dbReference type="Proteomes" id="UP000198828"/>
    </source>
</evidence>
<dbReference type="InterPro" id="IPR003501">
    <property type="entry name" value="PTS_EIIB_2/3"/>
</dbReference>
<dbReference type="PROSITE" id="PS51100">
    <property type="entry name" value="PTS_EIIB_TYPE_3"/>
    <property type="match status" value="1"/>
</dbReference>
<keyword evidence="1" id="KW-0813">Transport</keyword>
<protein>
    <submittedName>
        <fullName evidence="9">PTS system, cellobiose-specific IIB component</fullName>
    </submittedName>
</protein>
<dbReference type="InterPro" id="IPR036095">
    <property type="entry name" value="PTS_EIIB-like_sf"/>
</dbReference>
<organism evidence="9 10">
    <name type="scientific">Tepidimicrobium xylanilyticum</name>
    <dbReference type="NCBI Taxonomy" id="1123352"/>
    <lineage>
        <taxon>Bacteria</taxon>
        <taxon>Bacillati</taxon>
        <taxon>Bacillota</taxon>
        <taxon>Tissierellia</taxon>
        <taxon>Tissierellales</taxon>
        <taxon>Tepidimicrobiaceae</taxon>
        <taxon>Tepidimicrobium</taxon>
    </lineage>
</organism>
<dbReference type="GO" id="GO:0016301">
    <property type="term" value="F:kinase activity"/>
    <property type="evidence" value="ECO:0007669"/>
    <property type="project" value="UniProtKB-KW"/>
</dbReference>
<dbReference type="RefSeq" id="WP_093749799.1">
    <property type="nucleotide sequence ID" value="NZ_FNNG01000001.1"/>
</dbReference>
<dbReference type="Proteomes" id="UP000198828">
    <property type="component" value="Unassembled WGS sequence"/>
</dbReference>
<dbReference type="PANTHER" id="PTHR34581">
    <property type="entry name" value="PTS SYSTEM N,N'-DIACETYLCHITOBIOSE-SPECIFIC EIIB COMPONENT"/>
    <property type="match status" value="1"/>
</dbReference>
<evidence type="ECO:0000256" key="5">
    <source>
        <dbReference type="ARBA" id="ARBA00022683"/>
    </source>
</evidence>
<evidence type="ECO:0000259" key="8">
    <source>
        <dbReference type="PROSITE" id="PS51100"/>
    </source>
</evidence>
<evidence type="ECO:0000256" key="4">
    <source>
        <dbReference type="ARBA" id="ARBA00022679"/>
    </source>
</evidence>